<dbReference type="PANTHER" id="PTHR11475">
    <property type="entry name" value="OXIDASE/PEROXIDASE"/>
    <property type="match status" value="1"/>
</dbReference>
<comment type="caution">
    <text evidence="6">The sequence shown here is derived from an EMBL/GenBank/DDBJ whole genome shotgun (WGS) entry which is preliminary data.</text>
</comment>
<feature type="signal peptide" evidence="5">
    <location>
        <begin position="1"/>
        <end position="21"/>
    </location>
</feature>
<dbReference type="PANTHER" id="PTHR11475:SF4">
    <property type="entry name" value="CHORION PEROXIDASE"/>
    <property type="match status" value="1"/>
</dbReference>
<evidence type="ECO:0000313" key="6">
    <source>
        <dbReference type="EMBL" id="CAH3166029.1"/>
    </source>
</evidence>
<proteinExistence type="predicted"/>
<dbReference type="InterPro" id="IPR010255">
    <property type="entry name" value="Haem_peroxidase_sf"/>
</dbReference>
<feature type="compositionally biased region" description="Polar residues" evidence="4">
    <location>
        <begin position="2284"/>
        <end position="2307"/>
    </location>
</feature>
<name>A0ABN8QNH5_9CNID</name>
<evidence type="ECO:0000313" key="7">
    <source>
        <dbReference type="Proteomes" id="UP001159405"/>
    </source>
</evidence>
<reference evidence="6 7" key="1">
    <citation type="submission" date="2022-05" db="EMBL/GenBank/DDBJ databases">
        <authorList>
            <consortium name="Genoscope - CEA"/>
            <person name="William W."/>
        </authorList>
    </citation>
    <scope>NUCLEOTIDE SEQUENCE [LARGE SCALE GENOMIC DNA]</scope>
</reference>
<evidence type="ECO:0000256" key="2">
    <source>
        <dbReference type="ARBA" id="ARBA00022525"/>
    </source>
</evidence>
<evidence type="ECO:0008006" key="8">
    <source>
        <dbReference type="Google" id="ProtNLM"/>
    </source>
</evidence>
<gene>
    <name evidence="6" type="ORF">PLOB_00007444</name>
</gene>
<feature type="region of interest" description="Disordered" evidence="4">
    <location>
        <begin position="1549"/>
        <end position="1596"/>
    </location>
</feature>
<evidence type="ECO:0000256" key="5">
    <source>
        <dbReference type="SAM" id="SignalP"/>
    </source>
</evidence>
<dbReference type="InterPro" id="IPR037120">
    <property type="entry name" value="Haem_peroxidase_sf_animal"/>
</dbReference>
<dbReference type="Gene3D" id="1.10.640.10">
    <property type="entry name" value="Haem peroxidase domain superfamily, animal type"/>
    <property type="match status" value="4"/>
</dbReference>
<dbReference type="SUPFAM" id="SSF48113">
    <property type="entry name" value="Heme-dependent peroxidases"/>
    <property type="match status" value="3"/>
</dbReference>
<feature type="compositionally biased region" description="Low complexity" evidence="4">
    <location>
        <begin position="1549"/>
        <end position="1560"/>
    </location>
</feature>
<protein>
    <recommendedName>
        <fullName evidence="8">Peroxidase</fullName>
    </recommendedName>
</protein>
<dbReference type="CDD" id="cd09823">
    <property type="entry name" value="peroxinectin_like"/>
    <property type="match status" value="2"/>
</dbReference>
<keyword evidence="7" id="KW-1185">Reference proteome</keyword>
<feature type="compositionally biased region" description="Acidic residues" evidence="4">
    <location>
        <begin position="1561"/>
        <end position="1596"/>
    </location>
</feature>
<dbReference type="EMBL" id="CALNXK010000135">
    <property type="protein sequence ID" value="CAH3166029.1"/>
    <property type="molecule type" value="Genomic_DNA"/>
</dbReference>
<keyword evidence="2" id="KW-0964">Secreted</keyword>
<evidence type="ECO:0000256" key="3">
    <source>
        <dbReference type="ARBA" id="ARBA00023180"/>
    </source>
</evidence>
<keyword evidence="5" id="KW-0732">Signal</keyword>
<dbReference type="InterPro" id="IPR019791">
    <property type="entry name" value="Haem_peroxidase_animal"/>
</dbReference>
<sequence length="2334" mass="265020">MTTRSLVCQLVVLLSLGTAFSKNLPDHKGSVEDMETAEPEIGTLDEIAALDEISDDNLSEEDDDDFGETDNEKLAEDPLAARNISPSRKRQILSEARRLANFVSRNIYVTPMNRKKERETAMRKYYQAFVHGGKSFISDADWLTAKRGEICSTCLLYELCKRRRIQWLLNIDGIHPLNVRRRMCRRKLVRVAINVYPVTAINMRCNPNAPFRTIDGSCNNLRNPSYGAANTTFNRLLHADYGNCISTLRRARNGRELPNARDVSRFAHGSNADRTNPNSTILTHMAMIFAQFMDHDFTLGQGQGIDCEPPIRNPECVNIRIPRDDAIFRNREVDFIELERDAPSRSTSFCKLAPREHTNTLTAYIDASNVYGSTEEVADSVRAPNGLLRVMEHPDGKRFMDLLPARTETPETFCPSLDPNRPCFLAGESRNNENQGLSSVHIIFVRHHNRIATFFRKRTRWGPERIYQETRRIVAAQLQVITYNEFLPLVLSERTITKFGLRLLTGTRFFNGYDRRVNAQMTAGFSVAAYRFGHTLIQEWFRRFNQRSFQHRGKSEFRPIPVLDFENPQYLYETCQGGVDAILRGLIKDPAGKADGRFSSSVQENLRRGESDLSDLISINIQRGRERGIPGYTKYRNLRLCGLRKVRSFDDLVRNAGFAPRDVANLRRIYTNVHDIDFFVAGMLEPRPSDGGVLGPTFQCIVAEQFRRLRVGDRFWHENAPNPSLNTDRTAFNAAMLREIRKTTFAKIICDNADNIPFINRKVLEQSKRRVACSALPTVSLEAWANVTKTYKKADIKQLTKIDEEARTITKKLSIDDRVESMAMKEAFITLKDHKENFENKPTCRLINPSKPEIGRISKQILEEINRKLVDITKVNQWKNTSSVLQCRKRERQTALRKYYQAFVHGGKSFISDADLLIAKKSEKCSACLLNELCKRRHIHWNARKRICRRKIVRAAINLYYPFSAIKIKCDPNAEFRTIDGTCNNLRNPFFGAANTTFNRLLPADYGDGISALRRAVNGKELPNARDVSRFAHGSNADRTNPNSTILTHLAMNFAQFTDHDFTLAEAQGVNCEPPAKNPECINIEIPKDDAIFRDREVDFIELERDAPSKPASFCKLAPREHTNTLTAYIDASNVYGSSEEVADSLRAPNGLLKVMENPDGAKLMDLLPARNETTETFCTSLDPLRPCFVAGDSRSNENQGENNCFNETRRIVGAQLQVITYGELLPLVLSKNTIERFGLGLLSGTKFFNGYDKRVNAQMNAGFSVAAYRFGHSLIQEIFRRFNQRSFQHKENSEFRPIPVLDFENPQYLYEICQGGVDAILRGLIKDPAAKLDGRFSSSVQENLRRGEGDIADLISINIQRSRERGVAGYTKYRNLPLCGLRKVRSFDDLERNARFDPSDVANLRRIYRNVHDIDFFVGGMLEPRPSDGGVLGPTFQCIVAEQFRRLRVGDRFWHENAPNPSLNTDQTAFNAAMLQQIRKTTFAKIICDNADYIPFISKKVLEQSKKRVKCSALPTVSLEPWSTMAIRLLICQLVFVLVLAQASSSILDDTSSGSGAIEDTPEIEDETPDENSDLDDINDSNLPEEEFDEMTSLDEIDDESLPEELMAEKDLPEPSKRKIQRVARHLEKRCRWRATRVFRARYTKKRPALRLYYQAYQHGKKSSINDKEWKKALKSEKCSACVLNRLCRRRGIQRLLGIPRIGWRRRKMLCKRRIVAEGLDVNVPATEITCDPNSIFRTIDGTCNNLRNPSFGAINTQFNRLIPADYGDGISTLRRASCGRKLRNARDVSRMVHGSNADRANPNSTRLSHLAMNFGQFMDHDTTLAAFKGLNCEPPTRDPECINIKIPKDDATFRKRDVDFIEMERDAPVKPTSFCKLAAREHTNTITAFIDASNVYGSTEELAKSLRAENGLLKDLPHPDGMGLANLLPPQPEDSEEFCPSLDPIRPCFLSGDIRNNENQGLNSVHTIFVRHHNRIATFLRNNNNNNNWPSERIYQETRRIIGAQLQVITYKEFLPLILSSEVIKRFGLRLLEGGTFFRGYNKGVNAQMTNGFSVAAYRFGHSLVQEIFRRLRENGKKEFRPIPVLDFGNPQYLYERCQGGIDAILRGLTQDPSGKIDGRFSSSVQEELRRGEGDLSDLVSINIQRGRERGVPGYTKYRNLKLCGLSKVKSFNDLTRKAGFKAEDVANLRKVYRNVRDIDLFVGGMLEANKGSEALGPTFQCIIAEQFQRLRIGDRFWHENAPDPSLNTDRTAFNAAMLREIRKTTFAKILCDNADSISKINPTVLRPSSSRTPCSALPTVSLTPWITPHRDSGSPDDDDDGGDSSDDDPNF</sequence>
<organism evidence="6 7">
    <name type="scientific">Porites lobata</name>
    <dbReference type="NCBI Taxonomy" id="104759"/>
    <lineage>
        <taxon>Eukaryota</taxon>
        <taxon>Metazoa</taxon>
        <taxon>Cnidaria</taxon>
        <taxon>Anthozoa</taxon>
        <taxon>Hexacorallia</taxon>
        <taxon>Scleractinia</taxon>
        <taxon>Fungiina</taxon>
        <taxon>Poritidae</taxon>
        <taxon>Porites</taxon>
    </lineage>
</organism>
<accession>A0ABN8QNH5</accession>
<dbReference type="PROSITE" id="PS50292">
    <property type="entry name" value="PEROXIDASE_3"/>
    <property type="match status" value="3"/>
</dbReference>
<feature type="chain" id="PRO_5047165933" description="Peroxidase" evidence="5">
    <location>
        <begin position="22"/>
        <end position="2334"/>
    </location>
</feature>
<feature type="region of interest" description="Disordered" evidence="4">
    <location>
        <begin position="2284"/>
        <end position="2334"/>
    </location>
</feature>
<evidence type="ECO:0000256" key="4">
    <source>
        <dbReference type="SAM" id="MobiDB-lite"/>
    </source>
</evidence>
<evidence type="ECO:0000256" key="1">
    <source>
        <dbReference type="ARBA" id="ARBA00004613"/>
    </source>
</evidence>
<comment type="subcellular location">
    <subcellularLocation>
        <location evidence="1">Secreted</location>
    </subcellularLocation>
</comment>
<dbReference type="Pfam" id="PF03098">
    <property type="entry name" value="An_peroxidase"/>
    <property type="match status" value="4"/>
</dbReference>
<dbReference type="PRINTS" id="PR00457">
    <property type="entry name" value="ANPEROXIDASE"/>
</dbReference>
<feature type="compositionally biased region" description="Acidic residues" evidence="4">
    <location>
        <begin position="2317"/>
        <end position="2334"/>
    </location>
</feature>
<dbReference type="Proteomes" id="UP001159405">
    <property type="component" value="Unassembled WGS sequence"/>
</dbReference>
<keyword evidence="3" id="KW-0325">Glycoprotein</keyword>